<dbReference type="InterPro" id="IPR039038">
    <property type="entry name" value="ASPH"/>
</dbReference>
<dbReference type="PANTHER" id="PTHR12366">
    <property type="entry name" value="ASPARTYL/ASPARAGINYL BETA-HYDROXYLASE"/>
    <property type="match status" value="1"/>
</dbReference>
<dbReference type="InterPro" id="IPR019734">
    <property type="entry name" value="TPR_rpt"/>
</dbReference>
<evidence type="ECO:0000256" key="1">
    <source>
        <dbReference type="PROSITE-ProRule" id="PRU00339"/>
    </source>
</evidence>
<sequence length="390" mass="43782">MQWLPSDRPILEAAMAAFRAGDWRSARARLEEATATGRADAGAHALLATALWNLHETDAALDAANRALQLDPRQLRALLVKAEALAAKGERREANAHFGLVEAAAAGHPSLAPDLVAGVARTRARREQLKTDLEGFVRSELADAGYREGKAPERFTHALEVLTGRRKLYVQQPRFLYYPGLPDVEFYPREATPWMDAVEDATDAVAAEVMNVIDEDKAFEPYVQSKDDMIIRAPSKLTDNMDWSSYYLWKDGRETENVARFRDTMAVMNAAPLCHVNGRSPLINFSQLKPGAHITPHTGVVNTRLLCHLPLIVPPNCVFRVGNQTRTWEKGKAWMFNDSIEHEAWNRSDSTRIVLIFDVWRPELDEEERRLISTLLQSMDAYAPPTGSWD</sequence>
<dbReference type="PANTHER" id="PTHR12366:SF32">
    <property type="entry name" value="ASPARTATE BETA-HYDROXYLASE ISOFORM X1"/>
    <property type="match status" value="1"/>
</dbReference>
<keyword evidence="1" id="KW-0802">TPR repeat</keyword>
<evidence type="ECO:0000259" key="2">
    <source>
        <dbReference type="Pfam" id="PF05118"/>
    </source>
</evidence>
<proteinExistence type="predicted"/>
<comment type="caution">
    <text evidence="3">The sequence shown here is derived from an EMBL/GenBank/DDBJ whole genome shotgun (WGS) entry which is preliminary data.</text>
</comment>
<accession>A0A258HPN8</accession>
<dbReference type="EMBL" id="NCEQ01000002">
    <property type="protein sequence ID" value="OYX58594.1"/>
    <property type="molecule type" value="Genomic_DNA"/>
</dbReference>
<protein>
    <recommendedName>
        <fullName evidence="2">Aspartyl/asparaginy/proline hydroxylase domain-containing protein</fullName>
    </recommendedName>
</protein>
<feature type="domain" description="Aspartyl/asparaginy/proline hydroxylase" evidence="2">
    <location>
        <begin position="202"/>
        <end position="362"/>
    </location>
</feature>
<organism evidence="3 4">
    <name type="scientific">Brevundimonas subvibrioides</name>
    <dbReference type="NCBI Taxonomy" id="74313"/>
    <lineage>
        <taxon>Bacteria</taxon>
        <taxon>Pseudomonadati</taxon>
        <taxon>Pseudomonadota</taxon>
        <taxon>Alphaproteobacteria</taxon>
        <taxon>Caulobacterales</taxon>
        <taxon>Caulobacteraceae</taxon>
        <taxon>Brevundimonas</taxon>
    </lineage>
</organism>
<evidence type="ECO:0000313" key="3">
    <source>
        <dbReference type="EMBL" id="OYX58594.1"/>
    </source>
</evidence>
<name>A0A258HPN8_9CAUL</name>
<dbReference type="InterPro" id="IPR007803">
    <property type="entry name" value="Asp/Arg/Pro-Hydrxlase"/>
</dbReference>
<dbReference type="PROSITE" id="PS50005">
    <property type="entry name" value="TPR"/>
    <property type="match status" value="1"/>
</dbReference>
<feature type="repeat" description="TPR" evidence="1">
    <location>
        <begin position="41"/>
        <end position="74"/>
    </location>
</feature>
<dbReference type="Gene3D" id="2.60.120.330">
    <property type="entry name" value="B-lactam Antibiotic, Isopenicillin N Synthase, Chain"/>
    <property type="match status" value="1"/>
</dbReference>
<evidence type="ECO:0000313" key="4">
    <source>
        <dbReference type="Proteomes" id="UP000216147"/>
    </source>
</evidence>
<dbReference type="Proteomes" id="UP000216147">
    <property type="component" value="Unassembled WGS sequence"/>
</dbReference>
<gene>
    <name evidence="3" type="ORF">B7Y86_02595</name>
</gene>
<dbReference type="InterPro" id="IPR011990">
    <property type="entry name" value="TPR-like_helical_dom_sf"/>
</dbReference>
<reference evidence="3 4" key="1">
    <citation type="submission" date="2017-03" db="EMBL/GenBank/DDBJ databases">
        <title>Lifting the veil on microbial sulfur biogeochemistry in mining wastewaters.</title>
        <authorList>
            <person name="Kantor R.S."/>
            <person name="Colenbrander Nelson T."/>
            <person name="Marshall S."/>
            <person name="Bennett D."/>
            <person name="Apte S."/>
            <person name="Camacho D."/>
            <person name="Thomas B.C."/>
            <person name="Warren L.A."/>
            <person name="Banfield J.F."/>
        </authorList>
    </citation>
    <scope>NUCLEOTIDE SEQUENCE [LARGE SCALE GENOMIC DNA]</scope>
    <source>
        <strain evidence="3">32-68-21</strain>
    </source>
</reference>
<dbReference type="Pfam" id="PF05118">
    <property type="entry name" value="Asp_Arg_Hydrox"/>
    <property type="match status" value="1"/>
</dbReference>
<dbReference type="SUPFAM" id="SSF51197">
    <property type="entry name" value="Clavaminate synthase-like"/>
    <property type="match status" value="1"/>
</dbReference>
<dbReference type="GO" id="GO:0062101">
    <property type="term" value="F:peptidyl-aspartic acid 3-dioxygenase activity"/>
    <property type="evidence" value="ECO:0007669"/>
    <property type="project" value="InterPro"/>
</dbReference>
<dbReference type="Gene3D" id="1.25.40.10">
    <property type="entry name" value="Tetratricopeptide repeat domain"/>
    <property type="match status" value="1"/>
</dbReference>
<dbReference type="AlphaFoldDB" id="A0A258HPN8"/>
<dbReference type="InterPro" id="IPR027443">
    <property type="entry name" value="IPNS-like_sf"/>
</dbReference>
<dbReference type="SUPFAM" id="SSF48452">
    <property type="entry name" value="TPR-like"/>
    <property type="match status" value="1"/>
</dbReference>